<dbReference type="InterPro" id="IPR020846">
    <property type="entry name" value="MFS_dom"/>
</dbReference>
<keyword evidence="5 7" id="KW-0472">Membrane</keyword>
<feature type="region of interest" description="Disordered" evidence="6">
    <location>
        <begin position="530"/>
        <end position="550"/>
    </location>
</feature>
<feature type="transmembrane region" description="Helical" evidence="7">
    <location>
        <begin position="151"/>
        <end position="172"/>
    </location>
</feature>
<evidence type="ECO:0000256" key="2">
    <source>
        <dbReference type="ARBA" id="ARBA00022448"/>
    </source>
</evidence>
<feature type="transmembrane region" description="Helical" evidence="7">
    <location>
        <begin position="485"/>
        <end position="504"/>
    </location>
</feature>
<dbReference type="Pfam" id="PF06609">
    <property type="entry name" value="TRI12"/>
    <property type="match status" value="1"/>
</dbReference>
<dbReference type="GeneID" id="25287120"/>
<protein>
    <recommendedName>
        <fullName evidence="9">Major facilitator superfamily (MFS) profile domain-containing protein</fullName>
    </recommendedName>
</protein>
<comment type="caution">
    <text evidence="10">The sequence shown here is derived from an EMBL/GenBank/DDBJ whole genome shotgun (WGS) entry which is preliminary data.</text>
</comment>
<evidence type="ECO:0000256" key="7">
    <source>
        <dbReference type="SAM" id="Phobius"/>
    </source>
</evidence>
<reference evidence="10 11" key="1">
    <citation type="submission" date="2013-03" db="EMBL/GenBank/DDBJ databases">
        <title>The Genome Sequence of Exophiala aquamarina CBS 119918.</title>
        <authorList>
            <consortium name="The Broad Institute Genomics Platform"/>
            <person name="Cuomo C."/>
            <person name="de Hoog S."/>
            <person name="Gorbushina A."/>
            <person name="Walker B."/>
            <person name="Young S.K."/>
            <person name="Zeng Q."/>
            <person name="Gargeya S."/>
            <person name="Fitzgerald M."/>
            <person name="Haas B."/>
            <person name="Abouelleil A."/>
            <person name="Allen A.W."/>
            <person name="Alvarado L."/>
            <person name="Arachchi H.M."/>
            <person name="Berlin A.M."/>
            <person name="Chapman S.B."/>
            <person name="Gainer-Dewar J."/>
            <person name="Goldberg J."/>
            <person name="Griggs A."/>
            <person name="Gujja S."/>
            <person name="Hansen M."/>
            <person name="Howarth C."/>
            <person name="Imamovic A."/>
            <person name="Ireland A."/>
            <person name="Larimer J."/>
            <person name="McCowan C."/>
            <person name="Murphy C."/>
            <person name="Pearson M."/>
            <person name="Poon T.W."/>
            <person name="Priest M."/>
            <person name="Roberts A."/>
            <person name="Saif S."/>
            <person name="Shea T."/>
            <person name="Sisk P."/>
            <person name="Sykes S."/>
            <person name="Wortman J."/>
            <person name="Nusbaum C."/>
            <person name="Birren B."/>
        </authorList>
    </citation>
    <scope>NUCLEOTIDE SEQUENCE [LARGE SCALE GENOMIC DNA]</scope>
    <source>
        <strain evidence="10 11">CBS 119918</strain>
    </source>
</reference>
<dbReference type="HOGENOM" id="CLU_000960_25_2_1"/>
<feature type="domain" description="Major facilitator superfamily (MFS) profile" evidence="9">
    <location>
        <begin position="1"/>
        <end position="509"/>
    </location>
</feature>
<evidence type="ECO:0000313" key="11">
    <source>
        <dbReference type="Proteomes" id="UP000027920"/>
    </source>
</evidence>
<sequence length="550" mass="59463">MGLGFVGPIVCGFLMMASVLQQIGEALGDTESLSWLVGGWTISSSVAFSMAGSVSDILGRRYVLLSAQVFAIIGCIIAATCTKTRTMIAAEVLIGFGCGTMFTSYAAIQELLPKKYRGIGIAWTELPNNLPWGSLSVIIALQLTVHASWRWIYYIGIIYSTISLVGMALFYFPPRPQNDYDKTIWQELLSLDYIGLLLYTGGLTTFLLGFTWAGTTEHPWKSASVITPIVTGFLALVALIAYDALIPARPLFPWPLLNRFQDYTAYLVLLFVAGMVFVTLTSMAPVVSLYLFTHNPMEIGLISAPYGCLLIVSDTIIPALIHKIGHIKYQLLTLIVIQTLFNALYTVAIPNNRAAWIAFLCLGTPPFTAITGLSYVAASLKLTPQQLGTAMGLLGTVRNGGGSVGNAIFHTILTSVVNGRLAPRISEAALAHGFPAAHLAKLIPATLEDGAGVPGVLAAVPSMSPEVTVAVRQAFKDVYTYGFRAVFYSTIPFGVLAIICTLFINDPSDLLTNQVEVRMEKHVLNQSLDQRTLSNGQHRRKSANGKQGLK</sequence>
<evidence type="ECO:0000256" key="4">
    <source>
        <dbReference type="ARBA" id="ARBA00022989"/>
    </source>
</evidence>
<dbReference type="GO" id="GO:0005886">
    <property type="term" value="C:plasma membrane"/>
    <property type="evidence" value="ECO:0007669"/>
    <property type="project" value="TreeGrafter"/>
</dbReference>
<feature type="chain" id="PRO_5001682930" description="Major facilitator superfamily (MFS) profile domain-containing protein" evidence="8">
    <location>
        <begin position="29"/>
        <end position="550"/>
    </location>
</feature>
<feature type="transmembrane region" description="Helical" evidence="7">
    <location>
        <begin position="86"/>
        <end position="108"/>
    </location>
</feature>
<dbReference type="InterPro" id="IPR010573">
    <property type="entry name" value="MFS_Str1/Tri12-like"/>
</dbReference>
<feature type="transmembrane region" description="Helical" evidence="7">
    <location>
        <begin position="354"/>
        <end position="378"/>
    </location>
</feature>
<dbReference type="InterPro" id="IPR036259">
    <property type="entry name" value="MFS_trans_sf"/>
</dbReference>
<keyword evidence="2" id="KW-0813">Transport</keyword>
<dbReference type="OrthoDB" id="2587356at2759"/>
<evidence type="ECO:0000256" key="3">
    <source>
        <dbReference type="ARBA" id="ARBA00022692"/>
    </source>
</evidence>
<proteinExistence type="predicted"/>
<dbReference type="GO" id="GO:0022857">
    <property type="term" value="F:transmembrane transporter activity"/>
    <property type="evidence" value="ECO:0007669"/>
    <property type="project" value="InterPro"/>
</dbReference>
<feature type="transmembrane region" description="Helical" evidence="7">
    <location>
        <begin position="266"/>
        <end position="293"/>
    </location>
</feature>
<feature type="transmembrane region" description="Helical" evidence="7">
    <location>
        <begin position="225"/>
        <end position="245"/>
    </location>
</feature>
<comment type="subcellular location">
    <subcellularLocation>
        <location evidence="1">Membrane</location>
        <topology evidence="1">Multi-pass membrane protein</topology>
    </subcellularLocation>
</comment>
<feature type="transmembrane region" description="Helical" evidence="7">
    <location>
        <begin position="62"/>
        <end position="80"/>
    </location>
</feature>
<dbReference type="Gene3D" id="1.20.1250.20">
    <property type="entry name" value="MFS general substrate transporter like domains"/>
    <property type="match status" value="2"/>
</dbReference>
<dbReference type="VEuPathDB" id="FungiDB:A1O9_12226"/>
<feature type="compositionally biased region" description="Basic residues" evidence="6">
    <location>
        <begin position="537"/>
        <end position="550"/>
    </location>
</feature>
<keyword evidence="3 7" id="KW-0812">Transmembrane</keyword>
<keyword evidence="4 7" id="KW-1133">Transmembrane helix</keyword>
<organism evidence="10 11">
    <name type="scientific">Exophiala aquamarina CBS 119918</name>
    <dbReference type="NCBI Taxonomy" id="1182545"/>
    <lineage>
        <taxon>Eukaryota</taxon>
        <taxon>Fungi</taxon>
        <taxon>Dikarya</taxon>
        <taxon>Ascomycota</taxon>
        <taxon>Pezizomycotina</taxon>
        <taxon>Eurotiomycetes</taxon>
        <taxon>Chaetothyriomycetidae</taxon>
        <taxon>Chaetothyriales</taxon>
        <taxon>Herpotrichiellaceae</taxon>
        <taxon>Exophiala</taxon>
    </lineage>
</organism>
<dbReference type="RefSeq" id="XP_013254181.1">
    <property type="nucleotide sequence ID" value="XM_013398727.1"/>
</dbReference>
<dbReference type="SUPFAM" id="SSF103473">
    <property type="entry name" value="MFS general substrate transporter"/>
    <property type="match status" value="1"/>
</dbReference>
<evidence type="ECO:0000256" key="5">
    <source>
        <dbReference type="ARBA" id="ARBA00023136"/>
    </source>
</evidence>
<name>A0A072NVE5_9EURO</name>
<dbReference type="AlphaFoldDB" id="A0A072NVE5"/>
<evidence type="ECO:0000259" key="9">
    <source>
        <dbReference type="PROSITE" id="PS50850"/>
    </source>
</evidence>
<feature type="transmembrane region" description="Helical" evidence="7">
    <location>
        <begin position="329"/>
        <end position="348"/>
    </location>
</feature>
<dbReference type="PANTHER" id="PTHR23501:SF109">
    <property type="entry name" value="MAJOR FACILITATOR SUPERFAMILY (MFS) PROFILE DOMAIN-CONTAINING PROTEIN-RELATED"/>
    <property type="match status" value="1"/>
</dbReference>
<dbReference type="PANTHER" id="PTHR23501">
    <property type="entry name" value="MAJOR FACILITATOR SUPERFAMILY"/>
    <property type="match status" value="1"/>
</dbReference>
<feature type="transmembrane region" description="Helical" evidence="7">
    <location>
        <begin position="193"/>
        <end position="213"/>
    </location>
</feature>
<evidence type="ECO:0000313" key="10">
    <source>
        <dbReference type="EMBL" id="KEF51591.1"/>
    </source>
</evidence>
<evidence type="ECO:0000256" key="1">
    <source>
        <dbReference type="ARBA" id="ARBA00004141"/>
    </source>
</evidence>
<keyword evidence="8" id="KW-0732">Signal</keyword>
<dbReference type="PROSITE" id="PS50850">
    <property type="entry name" value="MFS"/>
    <property type="match status" value="1"/>
</dbReference>
<feature type="transmembrane region" description="Helical" evidence="7">
    <location>
        <begin position="299"/>
        <end position="317"/>
    </location>
</feature>
<keyword evidence="11" id="KW-1185">Reference proteome</keyword>
<feature type="signal peptide" evidence="8">
    <location>
        <begin position="1"/>
        <end position="28"/>
    </location>
</feature>
<dbReference type="Proteomes" id="UP000027920">
    <property type="component" value="Unassembled WGS sequence"/>
</dbReference>
<gene>
    <name evidence="10" type="ORF">A1O9_12226</name>
</gene>
<evidence type="ECO:0000256" key="8">
    <source>
        <dbReference type="SAM" id="SignalP"/>
    </source>
</evidence>
<evidence type="ECO:0000256" key="6">
    <source>
        <dbReference type="SAM" id="MobiDB-lite"/>
    </source>
</evidence>
<accession>A0A072NVE5</accession>
<dbReference type="EMBL" id="AMGV01000022">
    <property type="protein sequence ID" value="KEF51591.1"/>
    <property type="molecule type" value="Genomic_DNA"/>
</dbReference>